<protein>
    <submittedName>
        <fullName evidence="2">RidA family protein</fullName>
    </submittedName>
</protein>
<accession>A0A9J7AM90</accession>
<reference evidence="2" key="1">
    <citation type="submission" date="2022-08" db="EMBL/GenBank/DDBJ databases">
        <title>Nisaea acidiphila sp. nov., isolated from a marine algal debris and emended description of the genus Nisaea Urios et al. 2008.</title>
        <authorList>
            <person name="Kwon K."/>
        </authorList>
    </citation>
    <scope>NUCLEOTIDE SEQUENCE</scope>
    <source>
        <strain evidence="2">MEBiC11861</strain>
    </source>
</reference>
<dbReference type="RefSeq" id="WP_257767091.1">
    <property type="nucleotide sequence ID" value="NZ_CP102480.1"/>
</dbReference>
<dbReference type="EMBL" id="CP102480">
    <property type="protein sequence ID" value="UUX48584.1"/>
    <property type="molecule type" value="Genomic_DNA"/>
</dbReference>
<dbReference type="Pfam" id="PF01042">
    <property type="entry name" value="Ribonuc_L-PSP"/>
    <property type="match status" value="1"/>
</dbReference>
<dbReference type="InterPro" id="IPR006175">
    <property type="entry name" value="YjgF/YER057c/UK114"/>
</dbReference>
<dbReference type="CDD" id="cd00448">
    <property type="entry name" value="YjgF_YER057c_UK114_family"/>
    <property type="match status" value="1"/>
</dbReference>
<dbReference type="SUPFAM" id="SSF55298">
    <property type="entry name" value="YjgF-like"/>
    <property type="match status" value="1"/>
</dbReference>
<dbReference type="PANTHER" id="PTHR11803">
    <property type="entry name" value="2-IMINOBUTANOATE/2-IMINOPROPANOATE DEAMINASE RIDA"/>
    <property type="match status" value="1"/>
</dbReference>
<comment type="similarity">
    <text evidence="1">Belongs to the RutC family.</text>
</comment>
<dbReference type="GO" id="GO:0019239">
    <property type="term" value="F:deaminase activity"/>
    <property type="evidence" value="ECO:0007669"/>
    <property type="project" value="TreeGrafter"/>
</dbReference>
<sequence length="127" mass="13686">MEFTNPEGVAAPASRYSQLVTVPANARRAIASGQIGVAPDGSLREGLEAQMEQAFDNLFKVFEAAGMKKTDIVKIVFYSTVPGSVAVFRTMRDRLFEGHAPACTYLEISQLATPEMLCEVEGEAVAV</sequence>
<dbReference type="KEGG" id="naci:NUH88_14330"/>
<dbReference type="InterPro" id="IPR035959">
    <property type="entry name" value="RutC-like_sf"/>
</dbReference>
<dbReference type="PANTHER" id="PTHR11803:SF58">
    <property type="entry name" value="PROTEIN HMF1-RELATED"/>
    <property type="match status" value="1"/>
</dbReference>
<gene>
    <name evidence="2" type="ORF">NUH88_14330</name>
</gene>
<organism evidence="2 3">
    <name type="scientific">Nisaea acidiphila</name>
    <dbReference type="NCBI Taxonomy" id="1862145"/>
    <lineage>
        <taxon>Bacteria</taxon>
        <taxon>Pseudomonadati</taxon>
        <taxon>Pseudomonadota</taxon>
        <taxon>Alphaproteobacteria</taxon>
        <taxon>Rhodospirillales</taxon>
        <taxon>Thalassobaculaceae</taxon>
        <taxon>Nisaea</taxon>
    </lineage>
</organism>
<dbReference type="AlphaFoldDB" id="A0A9J7AM90"/>
<dbReference type="Gene3D" id="3.30.1330.40">
    <property type="entry name" value="RutC-like"/>
    <property type="match status" value="1"/>
</dbReference>
<keyword evidence="3" id="KW-1185">Reference proteome</keyword>
<dbReference type="Proteomes" id="UP001060336">
    <property type="component" value="Chromosome"/>
</dbReference>
<evidence type="ECO:0000313" key="3">
    <source>
        <dbReference type="Proteomes" id="UP001060336"/>
    </source>
</evidence>
<evidence type="ECO:0000313" key="2">
    <source>
        <dbReference type="EMBL" id="UUX48584.1"/>
    </source>
</evidence>
<evidence type="ECO:0000256" key="1">
    <source>
        <dbReference type="ARBA" id="ARBA00010552"/>
    </source>
</evidence>
<proteinExistence type="inferred from homology"/>
<dbReference type="GO" id="GO:0005829">
    <property type="term" value="C:cytosol"/>
    <property type="evidence" value="ECO:0007669"/>
    <property type="project" value="TreeGrafter"/>
</dbReference>
<name>A0A9J7AM90_9PROT</name>